<proteinExistence type="predicted"/>
<dbReference type="EC" id="2.7.13.3" evidence="2"/>
<dbReference type="Proteomes" id="UP001331561">
    <property type="component" value="Unassembled WGS sequence"/>
</dbReference>
<evidence type="ECO:0000256" key="10">
    <source>
        <dbReference type="ARBA" id="ARBA00023012"/>
    </source>
</evidence>
<evidence type="ECO:0000259" key="15">
    <source>
        <dbReference type="PROSITE" id="PS50894"/>
    </source>
</evidence>
<evidence type="ECO:0000256" key="3">
    <source>
        <dbReference type="ARBA" id="ARBA00021495"/>
    </source>
</evidence>
<evidence type="ECO:0000256" key="4">
    <source>
        <dbReference type="ARBA" id="ARBA00022500"/>
    </source>
</evidence>
<dbReference type="InterPro" id="IPR037006">
    <property type="entry name" value="CheA-like_homodim_sf"/>
</dbReference>
<dbReference type="Gene3D" id="1.20.120.160">
    <property type="entry name" value="HPT domain"/>
    <property type="match status" value="1"/>
</dbReference>
<dbReference type="InterPro" id="IPR036061">
    <property type="entry name" value="CheW-like_dom_sf"/>
</dbReference>
<feature type="domain" description="CheW-like" evidence="14">
    <location>
        <begin position="575"/>
        <end position="712"/>
    </location>
</feature>
<dbReference type="InterPro" id="IPR036890">
    <property type="entry name" value="HATPase_C_sf"/>
</dbReference>
<dbReference type="InterPro" id="IPR004358">
    <property type="entry name" value="Sig_transdc_His_kin-like_C"/>
</dbReference>
<evidence type="ECO:0000259" key="14">
    <source>
        <dbReference type="PROSITE" id="PS50851"/>
    </source>
</evidence>
<dbReference type="RefSeq" id="WP_327598870.1">
    <property type="nucleotide sequence ID" value="NZ_JAYXHS010000001.1"/>
</dbReference>
<feature type="domain" description="Histidine kinase" evidence="13">
    <location>
        <begin position="310"/>
        <end position="583"/>
    </location>
</feature>
<dbReference type="EMBL" id="JAYXHS010000001">
    <property type="protein sequence ID" value="MEC5385926.1"/>
    <property type="molecule type" value="Genomic_DNA"/>
</dbReference>
<dbReference type="PROSITE" id="PS50109">
    <property type="entry name" value="HIS_KIN"/>
    <property type="match status" value="1"/>
</dbReference>
<dbReference type="SMART" id="SM00260">
    <property type="entry name" value="CheW"/>
    <property type="match status" value="1"/>
</dbReference>
<dbReference type="Gene3D" id="2.30.30.40">
    <property type="entry name" value="SH3 Domains"/>
    <property type="match status" value="1"/>
</dbReference>
<dbReference type="SMART" id="SM01231">
    <property type="entry name" value="H-kinase_dim"/>
    <property type="match status" value="1"/>
</dbReference>
<keyword evidence="7" id="KW-0547">Nucleotide-binding</keyword>
<dbReference type="CDD" id="cd16916">
    <property type="entry name" value="HATPase_CheA-like"/>
    <property type="match status" value="1"/>
</dbReference>
<evidence type="ECO:0000256" key="5">
    <source>
        <dbReference type="ARBA" id="ARBA00022553"/>
    </source>
</evidence>
<comment type="caution">
    <text evidence="16">The sequence shown here is derived from an EMBL/GenBank/DDBJ whole genome shotgun (WGS) entry which is preliminary data.</text>
</comment>
<dbReference type="InterPro" id="IPR051315">
    <property type="entry name" value="Bact_Chemotaxis_CheA"/>
</dbReference>
<dbReference type="SUPFAM" id="SSF50341">
    <property type="entry name" value="CheW-like"/>
    <property type="match status" value="1"/>
</dbReference>
<keyword evidence="10" id="KW-0902">Two-component regulatory system</keyword>
<dbReference type="SMART" id="SM00073">
    <property type="entry name" value="HPT"/>
    <property type="match status" value="1"/>
</dbReference>
<dbReference type="Pfam" id="PF01584">
    <property type="entry name" value="CheW"/>
    <property type="match status" value="1"/>
</dbReference>
<dbReference type="InterPro" id="IPR005467">
    <property type="entry name" value="His_kinase_dom"/>
</dbReference>
<evidence type="ECO:0000256" key="11">
    <source>
        <dbReference type="ARBA" id="ARBA00035100"/>
    </source>
</evidence>
<feature type="domain" description="HPt" evidence="15">
    <location>
        <begin position="1"/>
        <end position="103"/>
    </location>
</feature>
<dbReference type="Gene3D" id="1.10.287.560">
    <property type="entry name" value="Histidine kinase CheA-like, homodimeric domain"/>
    <property type="match status" value="1"/>
</dbReference>
<comment type="function">
    <text evidence="11">Involved in the transmission of sensory signals from the chemoreceptors to the flagellar motors. CheA is autophosphorylated; it can transfer its phosphate group to either CheB or CheY.</text>
</comment>
<accession>A0ABU6K312</accession>
<evidence type="ECO:0000256" key="6">
    <source>
        <dbReference type="ARBA" id="ARBA00022679"/>
    </source>
</evidence>
<evidence type="ECO:0000259" key="13">
    <source>
        <dbReference type="PROSITE" id="PS50109"/>
    </source>
</evidence>
<dbReference type="InterPro" id="IPR004105">
    <property type="entry name" value="CheA-like_dim"/>
</dbReference>
<dbReference type="InterPro" id="IPR002545">
    <property type="entry name" value="CheW-lke_dom"/>
</dbReference>
<dbReference type="PROSITE" id="PS50851">
    <property type="entry name" value="CHEW"/>
    <property type="match status" value="1"/>
</dbReference>
<dbReference type="InterPro" id="IPR036641">
    <property type="entry name" value="HPT_dom_sf"/>
</dbReference>
<dbReference type="PANTHER" id="PTHR43395:SF10">
    <property type="entry name" value="CHEMOTAXIS PROTEIN CHEA"/>
    <property type="match status" value="1"/>
</dbReference>
<evidence type="ECO:0000313" key="16">
    <source>
        <dbReference type="EMBL" id="MEC5385926.1"/>
    </source>
</evidence>
<gene>
    <name evidence="16" type="ORF">VVD49_09335</name>
</gene>
<evidence type="ECO:0000256" key="9">
    <source>
        <dbReference type="ARBA" id="ARBA00022840"/>
    </source>
</evidence>
<dbReference type="SUPFAM" id="SSF55874">
    <property type="entry name" value="ATPase domain of HSP90 chaperone/DNA topoisomerase II/histidine kinase"/>
    <property type="match status" value="1"/>
</dbReference>
<evidence type="ECO:0000256" key="1">
    <source>
        <dbReference type="ARBA" id="ARBA00000085"/>
    </source>
</evidence>
<protein>
    <recommendedName>
        <fullName evidence="3">Chemotaxis protein CheA</fullName>
        <ecNumber evidence="2">2.7.13.3</ecNumber>
    </recommendedName>
</protein>
<dbReference type="SUPFAM" id="SSF47384">
    <property type="entry name" value="Homodimeric domain of signal transducing histidine kinase"/>
    <property type="match status" value="1"/>
</dbReference>
<feature type="modified residue" description="Phosphohistidine" evidence="12">
    <location>
        <position position="46"/>
    </location>
</feature>
<sequence length="723" mass="78423">MDLSAARDALVEESRELLANMEKALLEIETEGPTQERINAVFRAAHTIKGSAGLFGLDLIVSFTHVMESVLDRVRNQEVAIDDALLSVLLRCGDYIAKLVDAIETGSDREEPDPVTRAALLDKLETHLTPTPSALAPIAEHAVTPADAKLERDNDGAAVSNENWHISLRFGRDVLKNGMDPVSFIHYLSGIGEIVHLHTIASDLPPAAEMDAEECYLGFEIDFRSDADKAKIESVFEFVREDSRIRILPPRAKMSEYIAVIDAIAVTGQKLGEILVQGGTLTQSELNEILALQRTTSVGGNTARLGELLIEEHMVQAPVVAAALSKQKHEEKRSAESRVIKVEAAKLDQLINLVGELVIASAGARILADRSRQVVLSEALAEVGDLVGQIRDGALNMRMIPIGEVFQRFPRVVRDVSQELGKKIDLVITGADTELDKSMVEKLADPLMHIVRNAIDHGIEPIDVREAAGKSAQGKVRLHAYHESGCVVVEISDDGKGLDAQRIKAKAIEKGMIAADAVLSDSEAYKLIFAPGFSTAEQITNISGRGVGMDVVKRSIEALRGDIELESTRGQGTTLRIRLPLTLAIINGFQVGVSGSVFVVPLDMVEECVEFSAESGHDYTNLRGQILPFIRLRELFDVQGEAGPRENIVVVKYANRKFGLVVDELLGEAQTVIKPLSKIFNNVKGISGSSILGTGDVALILDVPTLMQQAQSSRAPDKLSQAQ</sequence>
<dbReference type="InterPro" id="IPR008207">
    <property type="entry name" value="Sig_transdc_His_kin_Hpt_dom"/>
</dbReference>
<dbReference type="GO" id="GO:0004673">
    <property type="term" value="F:protein histidine kinase activity"/>
    <property type="evidence" value="ECO:0007669"/>
    <property type="project" value="UniProtKB-EC"/>
</dbReference>
<evidence type="ECO:0000256" key="7">
    <source>
        <dbReference type="ARBA" id="ARBA00022741"/>
    </source>
</evidence>
<dbReference type="InterPro" id="IPR003594">
    <property type="entry name" value="HATPase_dom"/>
</dbReference>
<dbReference type="PRINTS" id="PR00344">
    <property type="entry name" value="BCTRLSENSOR"/>
</dbReference>
<dbReference type="SMART" id="SM00387">
    <property type="entry name" value="HATPase_c"/>
    <property type="match status" value="1"/>
</dbReference>
<dbReference type="SUPFAM" id="SSF47226">
    <property type="entry name" value="Histidine-containing phosphotransfer domain, HPT domain"/>
    <property type="match status" value="1"/>
</dbReference>
<keyword evidence="5 12" id="KW-0597">Phosphoprotein</keyword>
<dbReference type="Pfam" id="PF02518">
    <property type="entry name" value="HATPase_c"/>
    <property type="match status" value="1"/>
</dbReference>
<organism evidence="16 17">
    <name type="scientific">Uliginosibacterium silvisoli</name>
    <dbReference type="NCBI Taxonomy" id="3114758"/>
    <lineage>
        <taxon>Bacteria</taxon>
        <taxon>Pseudomonadati</taxon>
        <taxon>Pseudomonadota</taxon>
        <taxon>Betaproteobacteria</taxon>
        <taxon>Rhodocyclales</taxon>
        <taxon>Zoogloeaceae</taxon>
        <taxon>Uliginosibacterium</taxon>
    </lineage>
</organism>
<dbReference type="Pfam" id="PF01627">
    <property type="entry name" value="Hpt"/>
    <property type="match status" value="1"/>
</dbReference>
<dbReference type="CDD" id="cd00088">
    <property type="entry name" value="HPT"/>
    <property type="match status" value="1"/>
</dbReference>
<dbReference type="PANTHER" id="PTHR43395">
    <property type="entry name" value="SENSOR HISTIDINE KINASE CHEA"/>
    <property type="match status" value="1"/>
</dbReference>
<dbReference type="InterPro" id="IPR037257">
    <property type="entry name" value="T2SS_E_N_sf"/>
</dbReference>
<comment type="catalytic activity">
    <reaction evidence="1">
        <text>ATP + protein L-histidine = ADP + protein N-phospho-L-histidine.</text>
        <dbReference type="EC" id="2.7.13.3"/>
    </reaction>
</comment>
<dbReference type="SUPFAM" id="SSF160246">
    <property type="entry name" value="EspE N-terminal domain-like"/>
    <property type="match status" value="1"/>
</dbReference>
<keyword evidence="8" id="KW-0418">Kinase</keyword>
<keyword evidence="4" id="KW-0145">Chemotaxis</keyword>
<dbReference type="Pfam" id="PF02895">
    <property type="entry name" value="H-kinase_dim"/>
    <property type="match status" value="1"/>
</dbReference>
<dbReference type="Gene3D" id="3.30.565.10">
    <property type="entry name" value="Histidine kinase-like ATPase, C-terminal domain"/>
    <property type="match status" value="1"/>
</dbReference>
<dbReference type="InterPro" id="IPR036097">
    <property type="entry name" value="HisK_dim/P_sf"/>
</dbReference>
<keyword evidence="17" id="KW-1185">Reference proteome</keyword>
<reference evidence="16 17" key="1">
    <citation type="submission" date="2024-01" db="EMBL/GenBank/DDBJ databases">
        <title>Uliginosibacterium soil sp. nov.</title>
        <authorList>
            <person name="Lv Y."/>
        </authorList>
    </citation>
    <scope>NUCLEOTIDE SEQUENCE [LARGE SCALE GENOMIC DNA]</scope>
    <source>
        <strain evidence="16 17">H3</strain>
    </source>
</reference>
<name>A0ABU6K312_9RHOO</name>
<evidence type="ECO:0000256" key="12">
    <source>
        <dbReference type="PROSITE-ProRule" id="PRU00110"/>
    </source>
</evidence>
<evidence type="ECO:0000256" key="2">
    <source>
        <dbReference type="ARBA" id="ARBA00012438"/>
    </source>
</evidence>
<keyword evidence="9" id="KW-0067">ATP-binding</keyword>
<keyword evidence="6 16" id="KW-0808">Transferase</keyword>
<evidence type="ECO:0000313" key="17">
    <source>
        <dbReference type="Proteomes" id="UP001331561"/>
    </source>
</evidence>
<dbReference type="PROSITE" id="PS50894">
    <property type="entry name" value="HPT"/>
    <property type="match status" value="1"/>
</dbReference>
<evidence type="ECO:0000256" key="8">
    <source>
        <dbReference type="ARBA" id="ARBA00022777"/>
    </source>
</evidence>